<evidence type="ECO:0000313" key="13">
    <source>
        <dbReference type="EMBL" id="KAG5270861.1"/>
    </source>
</evidence>
<evidence type="ECO:0000313" key="14">
    <source>
        <dbReference type="Proteomes" id="UP000823561"/>
    </source>
</evidence>
<evidence type="ECO:0000256" key="9">
    <source>
        <dbReference type="PIRSR" id="PIRSR604808-1"/>
    </source>
</evidence>
<evidence type="ECO:0000256" key="8">
    <source>
        <dbReference type="ARBA" id="ARBA00023204"/>
    </source>
</evidence>
<dbReference type="AlphaFoldDB" id="A0AAV6GBE5"/>
<feature type="binding site" evidence="10">
    <location>
        <position position="49"/>
    </location>
    <ligand>
        <name>Mg(2+)</name>
        <dbReference type="ChEBI" id="CHEBI:18420"/>
        <label>1</label>
    </ligand>
</feature>
<organism evidence="13 14">
    <name type="scientific">Alosa alosa</name>
    <name type="common">allis shad</name>
    <dbReference type="NCBI Taxonomy" id="278164"/>
    <lineage>
        <taxon>Eukaryota</taxon>
        <taxon>Metazoa</taxon>
        <taxon>Chordata</taxon>
        <taxon>Craniata</taxon>
        <taxon>Vertebrata</taxon>
        <taxon>Euteleostomi</taxon>
        <taxon>Actinopterygii</taxon>
        <taxon>Neopterygii</taxon>
        <taxon>Teleostei</taxon>
        <taxon>Clupei</taxon>
        <taxon>Clupeiformes</taxon>
        <taxon>Clupeoidei</taxon>
        <taxon>Clupeidae</taxon>
        <taxon>Alosa</taxon>
    </lineage>
</organism>
<dbReference type="GO" id="GO:0005634">
    <property type="term" value="C:nucleus"/>
    <property type="evidence" value="ECO:0007669"/>
    <property type="project" value="TreeGrafter"/>
</dbReference>
<name>A0AAV6GBE5_9TELE</name>
<dbReference type="InterPro" id="IPR004808">
    <property type="entry name" value="AP_endonuc_1"/>
</dbReference>
<gene>
    <name evidence="13" type="ORF">AALO_G00173140</name>
</gene>
<dbReference type="EC" id="3.1.11.2" evidence="3"/>
<protein>
    <recommendedName>
        <fullName evidence="3">exodeoxyribonuclease III</fullName>
        <ecNumber evidence="3">3.1.11.2</ecNumber>
    </recommendedName>
</protein>
<evidence type="ECO:0000256" key="5">
    <source>
        <dbReference type="ARBA" id="ARBA00022763"/>
    </source>
</evidence>
<dbReference type="GO" id="GO:0046872">
    <property type="term" value="F:metal ion binding"/>
    <property type="evidence" value="ECO:0007669"/>
    <property type="project" value="UniProtKB-KW"/>
</dbReference>
<dbReference type="Pfam" id="PF03372">
    <property type="entry name" value="Exo_endo_phos"/>
    <property type="match status" value="1"/>
</dbReference>
<feature type="site" description="Interaction with DNA substrate" evidence="11">
    <location>
        <position position="256"/>
    </location>
</feature>
<dbReference type="Gene3D" id="3.60.10.10">
    <property type="entry name" value="Endonuclease/exonuclease/phosphatase"/>
    <property type="match status" value="1"/>
</dbReference>
<keyword evidence="6" id="KW-0378">Hydrolase</keyword>
<sequence>MESKRKKDSVRFVSWNTCGVRDTADFPHKLEKIIKELDKLGTSVAFLQETHIGPNSRQTDILRCVSGWHYFFTVHHPRSKGVAILIKETLNYAYEFHDEDFGGSYIVLVCQLDGKYFTFVNVYNHIKDTSVLRRLTQYLHDNAKGILVIGGDFNTILHYDFDRKCPTGHKEPLRPFLEEFISSLNLVDVWGRSHPTDRQFTYFKGKLIQSSGSMHPKKAQRNTYKIASRLDMFFMPCDDMQYLKKCKIYNSDISDHDPVLLEIQLQPLTVVQMPLEIPNDPITHEAERDSFKVQGEISGAEVLTAIKSLRECREIFDSSQLTGHNKRALINRLKLEFNDMIRKTRDRKAVQPGSTEYLIFTTILARRLERYIRPSFKSKSKVPCSKTKTNQPEPKIYMRDVRIPKTIKWTHLQKAITALKRIHPAPPRVFDILRSLLGDLHGNLKLPKHSPLTNAILTLCLKWLAKELKSKLGECEVDVCRHRLSVLVYMHSNPDMENRLDRVVSQFRQQLHS</sequence>
<feature type="site" description="Important for catalytic activity" evidence="11">
    <location>
        <position position="231"/>
    </location>
</feature>
<dbReference type="SUPFAM" id="SSF56219">
    <property type="entry name" value="DNase I-like"/>
    <property type="match status" value="1"/>
</dbReference>
<evidence type="ECO:0000256" key="11">
    <source>
        <dbReference type="PIRSR" id="PIRSR604808-3"/>
    </source>
</evidence>
<dbReference type="Proteomes" id="UP000823561">
    <property type="component" value="Chromosome 13"/>
</dbReference>
<comment type="caution">
    <text evidence="13">The sequence shown here is derived from an EMBL/GenBank/DDBJ whole genome shotgun (WGS) entry which is preliminary data.</text>
</comment>
<dbReference type="InterPro" id="IPR036691">
    <property type="entry name" value="Endo/exonu/phosph_ase_sf"/>
</dbReference>
<evidence type="ECO:0000256" key="4">
    <source>
        <dbReference type="ARBA" id="ARBA00022723"/>
    </source>
</evidence>
<feature type="binding site" evidence="10">
    <location>
        <position position="255"/>
    </location>
    <ligand>
        <name>Mg(2+)</name>
        <dbReference type="ChEBI" id="CHEBI:18420"/>
        <label>1</label>
    </ligand>
</feature>
<feature type="binding site" evidence="10">
    <location>
        <position position="154"/>
    </location>
    <ligand>
        <name>Mg(2+)</name>
        <dbReference type="ChEBI" id="CHEBI:18420"/>
        <label>1</label>
    </ligand>
</feature>
<dbReference type="GO" id="GO:0006284">
    <property type="term" value="P:base-excision repair"/>
    <property type="evidence" value="ECO:0007669"/>
    <property type="project" value="TreeGrafter"/>
</dbReference>
<evidence type="ECO:0000259" key="12">
    <source>
        <dbReference type="Pfam" id="PF03372"/>
    </source>
</evidence>
<dbReference type="GO" id="GO:0008311">
    <property type="term" value="F:double-stranded DNA 3'-5' DNA exonuclease activity"/>
    <property type="evidence" value="ECO:0007669"/>
    <property type="project" value="UniProtKB-EC"/>
</dbReference>
<evidence type="ECO:0000256" key="3">
    <source>
        <dbReference type="ARBA" id="ARBA00012115"/>
    </source>
</evidence>
<evidence type="ECO:0000256" key="10">
    <source>
        <dbReference type="PIRSR" id="PIRSR604808-2"/>
    </source>
</evidence>
<comment type="catalytic activity">
    <reaction evidence="1">
        <text>Exonucleolytic cleavage in the 3'- to 5'-direction to yield nucleoside 5'-phosphates.</text>
        <dbReference type="EC" id="3.1.11.2"/>
    </reaction>
</comment>
<feature type="binding site" evidence="10">
    <location>
        <position position="152"/>
    </location>
    <ligand>
        <name>Mg(2+)</name>
        <dbReference type="ChEBI" id="CHEBI:18420"/>
        <label>1</label>
    </ligand>
</feature>
<dbReference type="EMBL" id="JADWDJ010000013">
    <property type="protein sequence ID" value="KAG5270861.1"/>
    <property type="molecule type" value="Genomic_DNA"/>
</dbReference>
<comment type="similarity">
    <text evidence="2">Belongs to the DNA repair enzymes AP/ExoA family.</text>
</comment>
<feature type="active site" description="Proton donor/acceptor" evidence="9">
    <location>
        <position position="152"/>
    </location>
</feature>
<comment type="cofactor">
    <cofactor evidence="10">
        <name>Mg(2+)</name>
        <dbReference type="ChEBI" id="CHEBI:18420"/>
    </cofactor>
    <cofactor evidence="10">
        <name>Mn(2+)</name>
        <dbReference type="ChEBI" id="CHEBI:29035"/>
    </cofactor>
    <text evidence="10">Probably binds two magnesium or manganese ions per subunit.</text>
</comment>
<feature type="binding site" evidence="10">
    <location>
        <position position="256"/>
    </location>
    <ligand>
        <name>Mg(2+)</name>
        <dbReference type="ChEBI" id="CHEBI:18420"/>
        <label>1</label>
    </ligand>
</feature>
<feature type="binding site" evidence="10">
    <location>
        <position position="16"/>
    </location>
    <ligand>
        <name>Mg(2+)</name>
        <dbReference type="ChEBI" id="CHEBI:18420"/>
        <label>1</label>
    </ligand>
</feature>
<keyword evidence="4 10" id="KW-0479">Metal-binding</keyword>
<evidence type="ECO:0000256" key="1">
    <source>
        <dbReference type="ARBA" id="ARBA00000493"/>
    </source>
</evidence>
<feature type="active site" evidence="9">
    <location>
        <position position="123"/>
    </location>
</feature>
<dbReference type="InterPro" id="IPR005135">
    <property type="entry name" value="Endo/exonuclease/phosphatase"/>
</dbReference>
<keyword evidence="5" id="KW-0227">DNA damage</keyword>
<evidence type="ECO:0000256" key="7">
    <source>
        <dbReference type="ARBA" id="ARBA00022842"/>
    </source>
</evidence>
<dbReference type="PANTHER" id="PTHR22748">
    <property type="entry name" value="AP ENDONUCLEASE"/>
    <property type="match status" value="1"/>
</dbReference>
<dbReference type="GO" id="GO:0008081">
    <property type="term" value="F:phosphoric diester hydrolase activity"/>
    <property type="evidence" value="ECO:0007669"/>
    <property type="project" value="TreeGrafter"/>
</dbReference>
<evidence type="ECO:0000256" key="2">
    <source>
        <dbReference type="ARBA" id="ARBA00007092"/>
    </source>
</evidence>
<keyword evidence="10" id="KW-0464">Manganese</keyword>
<keyword evidence="8" id="KW-0234">DNA repair</keyword>
<dbReference type="PANTHER" id="PTHR22748:SF26">
    <property type="entry name" value="ENDONUCLEASE_EXONUCLEASE_PHOSPHATASE DOMAIN-CONTAINING PROTEIN"/>
    <property type="match status" value="1"/>
</dbReference>
<feature type="site" description="Transition state stabilizer" evidence="11">
    <location>
        <position position="154"/>
    </location>
</feature>
<accession>A0AAV6GBE5</accession>
<proteinExistence type="inferred from homology"/>
<reference evidence="13" key="1">
    <citation type="submission" date="2020-10" db="EMBL/GenBank/DDBJ databases">
        <title>Chromosome-scale genome assembly of the Allis shad, Alosa alosa.</title>
        <authorList>
            <person name="Margot Z."/>
            <person name="Christophe K."/>
            <person name="Cabau C."/>
            <person name="Louis A."/>
            <person name="Berthelot C."/>
            <person name="Parey E."/>
            <person name="Roest Crollius H."/>
            <person name="Montfort J."/>
            <person name="Robinson-Rechavi M."/>
            <person name="Bucao C."/>
            <person name="Bouchez O."/>
            <person name="Gislard M."/>
            <person name="Lluch J."/>
            <person name="Milhes M."/>
            <person name="Lampietro C."/>
            <person name="Lopez Roques C."/>
            <person name="Donnadieu C."/>
            <person name="Braasch I."/>
            <person name="Desvignes T."/>
            <person name="Postlethwait J."/>
            <person name="Bobe J."/>
            <person name="Guiguen Y."/>
        </authorList>
    </citation>
    <scope>NUCLEOTIDE SEQUENCE</scope>
    <source>
        <strain evidence="13">M-15738</strain>
        <tissue evidence="13">Blood</tissue>
    </source>
</reference>
<evidence type="ECO:0000256" key="6">
    <source>
        <dbReference type="ARBA" id="ARBA00022801"/>
    </source>
</evidence>
<dbReference type="GO" id="GO:0003906">
    <property type="term" value="F:DNA-(apurinic or apyrimidinic site) endonuclease activity"/>
    <property type="evidence" value="ECO:0007669"/>
    <property type="project" value="TreeGrafter"/>
</dbReference>
<keyword evidence="7 10" id="KW-0460">Magnesium</keyword>
<feature type="active site" description="Proton acceptor" evidence="9">
    <location>
        <position position="256"/>
    </location>
</feature>
<feature type="domain" description="Endonuclease/exonuclease/phosphatase" evidence="12">
    <location>
        <begin position="13"/>
        <end position="164"/>
    </location>
</feature>
<keyword evidence="14" id="KW-1185">Reference proteome</keyword>